<feature type="region of interest" description="Disordered" evidence="10">
    <location>
        <begin position="441"/>
        <end position="480"/>
    </location>
</feature>
<feature type="domain" description="NolW-like" evidence="12">
    <location>
        <begin position="68"/>
        <end position="156"/>
    </location>
</feature>
<sequence length="480" mass="50228">AGPSGGAGAIPGVPIPQAPGGVAGDRFTVIPDLRTNSLLIRTENPGKLTQLRSLITKLDVPATTDGQTRVIYLRNAEAVKLAEVLRGLLAAEARAQQPAAAGGVAALGRPAAARRTTEASLVQADEATNALIINASDAVYNNLRAVIEKLDVRRAQVFVEALIAEITTDNATALGFQWFAAGSAGRGGVAGVTNLPSTRVPGIINTIATNGLALGGATGLSLAFLGRTITLPDGTQVRGIGALAQALESKNLGNILSTPNLLTLDNAEAKIIVGQNVPFLTGSFLPSNAANTGTNVNPFSTIERKDIGIQLRIKPQISEGGTVKMEIFQEISTVTPPPPGISASDIITNKRSVETKVLVDDGATVVLGGLIEDRATETRSEVPLLGRIPLLGALFRSKETSKQKTNLMIFLKPTIIRSIDDGHRLASDRYEYMRVLRKDAEPSQAFESVQPAIPPVAPTPEKKPENSAPTTPPAKEDNSG</sequence>
<dbReference type="NCBIfam" id="TIGR02517">
    <property type="entry name" value="type_II_gspD"/>
    <property type="match status" value="1"/>
</dbReference>
<dbReference type="PANTHER" id="PTHR30332:SF24">
    <property type="entry name" value="SECRETIN GSPD-RELATED"/>
    <property type="match status" value="1"/>
</dbReference>
<reference evidence="13 14" key="1">
    <citation type="journal article" date="2016" name="Nat. Commun.">
        <title>Thousands of microbial genomes shed light on interconnected biogeochemical processes in an aquifer system.</title>
        <authorList>
            <person name="Anantharaman K."/>
            <person name="Brown C.T."/>
            <person name="Hug L.A."/>
            <person name="Sharon I."/>
            <person name="Castelle C.J."/>
            <person name="Probst A.J."/>
            <person name="Thomas B.C."/>
            <person name="Singh A."/>
            <person name="Wilkins M.J."/>
            <person name="Karaoz U."/>
            <person name="Brodie E.L."/>
            <person name="Williams K.H."/>
            <person name="Hubbard S.S."/>
            <person name="Banfield J.F."/>
        </authorList>
    </citation>
    <scope>NUCLEOTIDE SEQUENCE [LARGE SCALE GENOMIC DNA]</scope>
</reference>
<evidence type="ECO:0000256" key="9">
    <source>
        <dbReference type="RuleBase" id="RU004004"/>
    </source>
</evidence>
<evidence type="ECO:0000313" key="14">
    <source>
        <dbReference type="Proteomes" id="UP000179076"/>
    </source>
</evidence>
<dbReference type="InterPro" id="IPR004846">
    <property type="entry name" value="T2SS/T3SS_dom"/>
</dbReference>
<dbReference type="InterPro" id="IPR013356">
    <property type="entry name" value="T2SS_GspD"/>
</dbReference>
<proteinExistence type="inferred from homology"/>
<keyword evidence="6" id="KW-0653">Protein transport</keyword>
<evidence type="ECO:0000256" key="10">
    <source>
        <dbReference type="SAM" id="MobiDB-lite"/>
    </source>
</evidence>
<evidence type="ECO:0000259" key="12">
    <source>
        <dbReference type="Pfam" id="PF03958"/>
    </source>
</evidence>
<dbReference type="Pfam" id="PF03958">
    <property type="entry name" value="Secretin_N"/>
    <property type="match status" value="1"/>
</dbReference>
<evidence type="ECO:0000256" key="1">
    <source>
        <dbReference type="ARBA" id="ARBA00004442"/>
    </source>
</evidence>
<dbReference type="GO" id="GO:0009279">
    <property type="term" value="C:cell outer membrane"/>
    <property type="evidence" value="ECO:0007669"/>
    <property type="project" value="UniProtKB-SubCell"/>
</dbReference>
<keyword evidence="3 9" id="KW-0813">Transport</keyword>
<dbReference type="InterPro" id="IPR038591">
    <property type="entry name" value="NolW-like_sf"/>
</dbReference>
<keyword evidence="4" id="KW-0812">Transmembrane</keyword>
<protein>
    <submittedName>
        <fullName evidence="13">Type II secretion system protein GspD</fullName>
    </submittedName>
</protein>
<evidence type="ECO:0000313" key="13">
    <source>
        <dbReference type="EMBL" id="OGI68997.1"/>
    </source>
</evidence>
<dbReference type="AlphaFoldDB" id="A0A1F6VH49"/>
<comment type="caution">
    <text evidence="13">The sequence shown here is derived from an EMBL/GenBank/DDBJ whole genome shotgun (WGS) entry which is preliminary data.</text>
</comment>
<accession>A0A1F6VH49</accession>
<evidence type="ECO:0000256" key="5">
    <source>
        <dbReference type="ARBA" id="ARBA00022729"/>
    </source>
</evidence>
<evidence type="ECO:0000256" key="3">
    <source>
        <dbReference type="ARBA" id="ARBA00022448"/>
    </source>
</evidence>
<dbReference type="InterPro" id="IPR050810">
    <property type="entry name" value="Bact_Secretion_Sys_Channel"/>
</dbReference>
<organism evidence="13 14">
    <name type="scientific">Candidatus Muproteobacteria bacterium RBG_16_60_9</name>
    <dbReference type="NCBI Taxonomy" id="1817755"/>
    <lineage>
        <taxon>Bacteria</taxon>
        <taxon>Pseudomonadati</taxon>
        <taxon>Pseudomonadota</taxon>
        <taxon>Candidatus Muproteobacteria</taxon>
    </lineage>
</organism>
<evidence type="ECO:0000256" key="6">
    <source>
        <dbReference type="ARBA" id="ARBA00022927"/>
    </source>
</evidence>
<evidence type="ECO:0000256" key="7">
    <source>
        <dbReference type="ARBA" id="ARBA00023136"/>
    </source>
</evidence>
<dbReference type="InterPro" id="IPR001775">
    <property type="entry name" value="GspD/PilQ"/>
</dbReference>
<comment type="similarity">
    <text evidence="2">Belongs to the bacterial secretin family. GSP D subfamily.</text>
</comment>
<evidence type="ECO:0000256" key="8">
    <source>
        <dbReference type="ARBA" id="ARBA00023237"/>
    </source>
</evidence>
<dbReference type="Pfam" id="PF00263">
    <property type="entry name" value="Secretin"/>
    <property type="match status" value="1"/>
</dbReference>
<keyword evidence="5" id="KW-0732">Signal</keyword>
<dbReference type="PRINTS" id="PR01032">
    <property type="entry name" value="PHAGEIV"/>
</dbReference>
<dbReference type="Gene3D" id="3.30.1370.120">
    <property type="match status" value="2"/>
</dbReference>
<dbReference type="InterPro" id="IPR005644">
    <property type="entry name" value="NolW-like"/>
</dbReference>
<evidence type="ECO:0000256" key="4">
    <source>
        <dbReference type="ARBA" id="ARBA00022452"/>
    </source>
</evidence>
<evidence type="ECO:0000256" key="2">
    <source>
        <dbReference type="ARBA" id="ARBA00006980"/>
    </source>
</evidence>
<dbReference type="GO" id="GO:0015627">
    <property type="term" value="C:type II protein secretion system complex"/>
    <property type="evidence" value="ECO:0007669"/>
    <property type="project" value="InterPro"/>
</dbReference>
<dbReference type="EMBL" id="MFSP01000031">
    <property type="protein sequence ID" value="OGI68997.1"/>
    <property type="molecule type" value="Genomic_DNA"/>
</dbReference>
<keyword evidence="7" id="KW-0472">Membrane</keyword>
<gene>
    <name evidence="13" type="ORF">A2W18_08705</name>
</gene>
<dbReference type="Proteomes" id="UP000179076">
    <property type="component" value="Unassembled WGS sequence"/>
</dbReference>
<dbReference type="PRINTS" id="PR00811">
    <property type="entry name" value="BCTERIALGSPD"/>
</dbReference>
<keyword evidence="8" id="KW-0998">Cell outer membrane</keyword>
<feature type="non-terminal residue" evidence="13">
    <location>
        <position position="1"/>
    </location>
</feature>
<dbReference type="PANTHER" id="PTHR30332">
    <property type="entry name" value="PROBABLE GENERAL SECRETION PATHWAY PROTEIN D"/>
    <property type="match status" value="1"/>
</dbReference>
<feature type="domain" description="Type II/III secretion system secretin-like" evidence="11">
    <location>
        <begin position="246"/>
        <end position="417"/>
    </location>
</feature>
<evidence type="ECO:0000259" key="11">
    <source>
        <dbReference type="Pfam" id="PF00263"/>
    </source>
</evidence>
<comment type="subcellular location">
    <subcellularLocation>
        <location evidence="1 9">Cell outer membrane</location>
    </subcellularLocation>
</comment>
<keyword evidence="4" id="KW-1134">Transmembrane beta strand</keyword>
<dbReference type="GO" id="GO:0015628">
    <property type="term" value="P:protein secretion by the type II secretion system"/>
    <property type="evidence" value="ECO:0007669"/>
    <property type="project" value="InterPro"/>
</dbReference>
<name>A0A1F6VH49_9PROT</name>